<dbReference type="CDD" id="cd02227">
    <property type="entry name" value="cupin_TM1112-like"/>
    <property type="match status" value="1"/>
</dbReference>
<protein>
    <recommendedName>
        <fullName evidence="1">(S)-ureidoglycine aminohydrolase cupin domain-containing protein</fullName>
    </recommendedName>
</protein>
<feature type="domain" description="(S)-ureidoglycine aminohydrolase cupin" evidence="1">
    <location>
        <begin position="39"/>
        <end position="109"/>
    </location>
</feature>
<dbReference type="Pfam" id="PF05899">
    <property type="entry name" value="Cupin_3"/>
    <property type="match status" value="1"/>
</dbReference>
<dbReference type="InterPro" id="IPR014710">
    <property type="entry name" value="RmlC-like_jellyroll"/>
</dbReference>
<evidence type="ECO:0000313" key="3">
    <source>
        <dbReference type="Proteomes" id="UP000267187"/>
    </source>
</evidence>
<dbReference type="OrthoDB" id="9799053at2"/>
<dbReference type="EMBL" id="REFJ01000005">
    <property type="protein sequence ID" value="RMA78837.1"/>
    <property type="molecule type" value="Genomic_DNA"/>
</dbReference>
<organism evidence="2 3">
    <name type="scientific">Umboniibacter marinipuniceus</name>
    <dbReference type="NCBI Taxonomy" id="569599"/>
    <lineage>
        <taxon>Bacteria</taxon>
        <taxon>Pseudomonadati</taxon>
        <taxon>Pseudomonadota</taxon>
        <taxon>Gammaproteobacteria</taxon>
        <taxon>Cellvibrionales</taxon>
        <taxon>Cellvibrionaceae</taxon>
        <taxon>Umboniibacter</taxon>
    </lineage>
</organism>
<dbReference type="PANTHER" id="PTHR40943">
    <property type="entry name" value="CYTOPLASMIC PROTEIN-RELATED"/>
    <property type="match status" value="1"/>
</dbReference>
<dbReference type="InterPro" id="IPR011051">
    <property type="entry name" value="RmlC_Cupin_sf"/>
</dbReference>
<reference evidence="2 3" key="1">
    <citation type="submission" date="2018-10" db="EMBL/GenBank/DDBJ databases">
        <title>Genomic Encyclopedia of Type Strains, Phase IV (KMG-IV): sequencing the most valuable type-strain genomes for metagenomic binning, comparative biology and taxonomic classification.</title>
        <authorList>
            <person name="Goeker M."/>
        </authorList>
    </citation>
    <scope>NUCLEOTIDE SEQUENCE [LARGE SCALE GENOMIC DNA]</scope>
    <source>
        <strain evidence="2 3">DSM 25080</strain>
    </source>
</reference>
<evidence type="ECO:0000259" key="1">
    <source>
        <dbReference type="Pfam" id="PF05899"/>
    </source>
</evidence>
<gene>
    <name evidence="2" type="ORF">DFR27_2176</name>
</gene>
<dbReference type="RefSeq" id="WP_121877474.1">
    <property type="nucleotide sequence ID" value="NZ_REFJ01000005.1"/>
</dbReference>
<name>A0A3M0A2G3_9GAMM</name>
<dbReference type="Gene3D" id="2.60.120.10">
    <property type="entry name" value="Jelly Rolls"/>
    <property type="match status" value="1"/>
</dbReference>
<sequence length="113" mass="12868">MKFLRFDPSTVAVEIEKPAAEKLLAGDPEFRTWNYEEVDGTRFAGVWESTPGKWTVSYDEWEFCHILKGVSILTSEDGEVETLKTGDSFVIRPGFKGTWEVVETTAKEYVIQL</sequence>
<dbReference type="InterPro" id="IPR008579">
    <property type="entry name" value="UGlyAH_Cupin_dom"/>
</dbReference>
<proteinExistence type="predicted"/>
<dbReference type="AlphaFoldDB" id="A0A3M0A2G3"/>
<evidence type="ECO:0000313" key="2">
    <source>
        <dbReference type="EMBL" id="RMA78837.1"/>
    </source>
</evidence>
<dbReference type="Proteomes" id="UP000267187">
    <property type="component" value="Unassembled WGS sequence"/>
</dbReference>
<dbReference type="SUPFAM" id="SSF51182">
    <property type="entry name" value="RmlC-like cupins"/>
    <property type="match status" value="1"/>
</dbReference>
<keyword evidence="3" id="KW-1185">Reference proteome</keyword>
<comment type="caution">
    <text evidence="2">The sequence shown here is derived from an EMBL/GenBank/DDBJ whole genome shotgun (WGS) entry which is preliminary data.</text>
</comment>
<accession>A0A3M0A2G3</accession>
<dbReference type="PANTHER" id="PTHR40943:SF2">
    <property type="entry name" value="(S)-UREIDOGLYCINE AMINOHYDROLASE CUPIN DOMAIN-CONTAINING PROTEIN"/>
    <property type="match status" value="1"/>
</dbReference>